<dbReference type="InterPro" id="IPR006059">
    <property type="entry name" value="SBP"/>
</dbReference>
<organism evidence="5 6">
    <name type="scientific">Catenulispora yoronensis</name>
    <dbReference type="NCBI Taxonomy" id="450799"/>
    <lineage>
        <taxon>Bacteria</taxon>
        <taxon>Bacillati</taxon>
        <taxon>Actinomycetota</taxon>
        <taxon>Actinomycetes</taxon>
        <taxon>Catenulisporales</taxon>
        <taxon>Catenulisporaceae</taxon>
        <taxon>Catenulispora</taxon>
    </lineage>
</organism>
<gene>
    <name evidence="5" type="ORF">GCM10009839_08950</name>
</gene>
<dbReference type="Gene3D" id="3.40.190.10">
    <property type="entry name" value="Periplasmic binding protein-like II"/>
    <property type="match status" value="2"/>
</dbReference>
<dbReference type="Pfam" id="PF01547">
    <property type="entry name" value="SBP_bac_1"/>
    <property type="match status" value="1"/>
</dbReference>
<evidence type="ECO:0000256" key="2">
    <source>
        <dbReference type="ARBA" id="ARBA00022448"/>
    </source>
</evidence>
<dbReference type="EMBL" id="BAAAQN010000004">
    <property type="protein sequence ID" value="GAA2015798.1"/>
    <property type="molecule type" value="Genomic_DNA"/>
</dbReference>
<dbReference type="RefSeq" id="WP_344664194.1">
    <property type="nucleotide sequence ID" value="NZ_BAAAQN010000004.1"/>
</dbReference>
<dbReference type="PANTHER" id="PTHR30061:SF50">
    <property type="entry name" value="MALTOSE_MALTODEXTRIN-BINDING PERIPLASMIC PROTEIN"/>
    <property type="match status" value="1"/>
</dbReference>
<sequence length="452" mass="46014">MRIRTSAGLAAGIVLAFGAAACSSSASSGTGTGTAGATSAAAGAPTAAIAGAGSGTGKTLTVWYMDGDLSDAAVKAINDKFTALTGAQVKVQIQQWDGINTKVATALAQDNPPDVLEIGNTDVPLFAASGGLSDITSALPELQGSQHWLPGLEGPATVDGKSFGAPLFAGNRAVVYNKKIWADAGITTPPTTFAQLTADLDAIKAKNTAPDFSAFYFPGKYWHGALQFVWDAGGQLATSSGGKWSGSLATPEAQKGLAAWKDFVGKYSSPASRDVETTAPDFNTLFAQGKTATILNTSINPIVKVDASLKDQIGTFPMPSATDGKTQPVFLGGSDLGIATKSKNQALALAYLKAATDPAVQAAAIVGIDHWIPASTEVIDQTISSLPPTSQAFFAAAKTSVPTPAVAGWATVESDKSIDDFFADIATGRKSPADAAKSLDSHLDQALNASVG</sequence>
<protein>
    <submittedName>
        <fullName evidence="5">Extracellular solute-binding protein</fullName>
    </submittedName>
</protein>
<feature type="signal peptide" evidence="4">
    <location>
        <begin position="1"/>
        <end position="26"/>
    </location>
</feature>
<dbReference type="PANTHER" id="PTHR30061">
    <property type="entry name" value="MALTOSE-BINDING PERIPLASMIC PROTEIN"/>
    <property type="match status" value="1"/>
</dbReference>
<evidence type="ECO:0000256" key="3">
    <source>
        <dbReference type="ARBA" id="ARBA00022729"/>
    </source>
</evidence>
<evidence type="ECO:0000313" key="6">
    <source>
        <dbReference type="Proteomes" id="UP001500751"/>
    </source>
</evidence>
<comment type="similarity">
    <text evidence="1">Belongs to the bacterial solute-binding protein 1 family.</text>
</comment>
<evidence type="ECO:0000256" key="1">
    <source>
        <dbReference type="ARBA" id="ARBA00008520"/>
    </source>
</evidence>
<evidence type="ECO:0000256" key="4">
    <source>
        <dbReference type="SAM" id="SignalP"/>
    </source>
</evidence>
<name>A0ABP5F3H1_9ACTN</name>
<dbReference type="SUPFAM" id="SSF53850">
    <property type="entry name" value="Periplasmic binding protein-like II"/>
    <property type="match status" value="1"/>
</dbReference>
<proteinExistence type="inferred from homology"/>
<keyword evidence="3 4" id="KW-0732">Signal</keyword>
<keyword evidence="6" id="KW-1185">Reference proteome</keyword>
<keyword evidence="2" id="KW-0813">Transport</keyword>
<evidence type="ECO:0000313" key="5">
    <source>
        <dbReference type="EMBL" id="GAA2015798.1"/>
    </source>
</evidence>
<feature type="chain" id="PRO_5046928049" evidence="4">
    <location>
        <begin position="27"/>
        <end position="452"/>
    </location>
</feature>
<dbReference type="PROSITE" id="PS51257">
    <property type="entry name" value="PROKAR_LIPOPROTEIN"/>
    <property type="match status" value="1"/>
</dbReference>
<comment type="caution">
    <text evidence="5">The sequence shown here is derived from an EMBL/GenBank/DDBJ whole genome shotgun (WGS) entry which is preliminary data.</text>
</comment>
<dbReference type="Proteomes" id="UP001500751">
    <property type="component" value="Unassembled WGS sequence"/>
</dbReference>
<accession>A0ABP5F3H1</accession>
<reference evidence="6" key="1">
    <citation type="journal article" date="2019" name="Int. J. Syst. Evol. Microbiol.">
        <title>The Global Catalogue of Microorganisms (GCM) 10K type strain sequencing project: providing services to taxonomists for standard genome sequencing and annotation.</title>
        <authorList>
            <consortium name="The Broad Institute Genomics Platform"/>
            <consortium name="The Broad Institute Genome Sequencing Center for Infectious Disease"/>
            <person name="Wu L."/>
            <person name="Ma J."/>
        </authorList>
    </citation>
    <scope>NUCLEOTIDE SEQUENCE [LARGE SCALE GENOMIC DNA]</scope>
    <source>
        <strain evidence="6">JCM 16014</strain>
    </source>
</reference>